<dbReference type="AlphaFoldDB" id="A0A3E0JEL2"/>
<dbReference type="Proteomes" id="UP000256305">
    <property type="component" value="Unassembled WGS sequence"/>
</dbReference>
<gene>
    <name evidence="2" type="ORF">DYE48_02255</name>
</gene>
<reference evidence="2 3" key="1">
    <citation type="submission" date="2018-08" db="EMBL/GenBank/DDBJ databases">
        <title>Genome sequence of Halobacillus trueperi KCTC 3686.</title>
        <authorList>
            <person name="Cho K.H."/>
            <person name="Kwak M.-J."/>
            <person name="Kim B.-Y."/>
            <person name="Chun J."/>
        </authorList>
    </citation>
    <scope>NUCLEOTIDE SEQUENCE [LARGE SCALE GENOMIC DNA]</scope>
    <source>
        <strain evidence="2 3">KCTC 3686</strain>
    </source>
</reference>
<evidence type="ECO:0000313" key="2">
    <source>
        <dbReference type="EMBL" id="REJ11237.1"/>
    </source>
</evidence>
<evidence type="ECO:0000256" key="1">
    <source>
        <dbReference type="SAM" id="MobiDB-lite"/>
    </source>
</evidence>
<organism evidence="2 3">
    <name type="scientific">Halobacillus trueperi</name>
    <dbReference type="NCBI Taxonomy" id="156205"/>
    <lineage>
        <taxon>Bacteria</taxon>
        <taxon>Bacillati</taxon>
        <taxon>Bacillota</taxon>
        <taxon>Bacilli</taxon>
        <taxon>Bacillales</taxon>
        <taxon>Bacillaceae</taxon>
        <taxon>Halobacillus</taxon>
    </lineage>
</organism>
<proteinExistence type="predicted"/>
<sequence length="65" mass="7235">MHGETPQDAVRGGSPRSRGKRVIPLRPHLLNKSLEIEPSTNLPSTLITDQTFINGTCFFRGCDDR</sequence>
<name>A0A3E0JEL2_9BACI</name>
<protein>
    <submittedName>
        <fullName evidence="2">Uncharacterized protein</fullName>
    </submittedName>
</protein>
<accession>A0A3E0JEL2</accession>
<evidence type="ECO:0000313" key="3">
    <source>
        <dbReference type="Proteomes" id="UP000256305"/>
    </source>
</evidence>
<feature type="region of interest" description="Disordered" evidence="1">
    <location>
        <begin position="1"/>
        <end position="23"/>
    </location>
</feature>
<dbReference type="EMBL" id="QUAE01000001">
    <property type="protein sequence ID" value="REJ11237.1"/>
    <property type="molecule type" value="Genomic_DNA"/>
</dbReference>
<comment type="caution">
    <text evidence="2">The sequence shown here is derived from an EMBL/GenBank/DDBJ whole genome shotgun (WGS) entry which is preliminary data.</text>
</comment>
<keyword evidence="3" id="KW-1185">Reference proteome</keyword>